<protein>
    <submittedName>
        <fullName evidence="2">Uncharacterized protein</fullName>
    </submittedName>
</protein>
<reference evidence="2 3" key="1">
    <citation type="submission" date="2020-06" db="EMBL/GenBank/DDBJ databases">
        <title>Transcriptomic and genomic resources for Thalictrum thalictroides and T. hernandezii: Facilitating candidate gene discovery in an emerging model plant lineage.</title>
        <authorList>
            <person name="Arias T."/>
            <person name="Riano-Pachon D.M."/>
            <person name="Di Stilio V.S."/>
        </authorList>
    </citation>
    <scope>NUCLEOTIDE SEQUENCE [LARGE SCALE GENOMIC DNA]</scope>
    <source>
        <strain evidence="3">cv. WT478/WT964</strain>
        <tissue evidence="2">Leaves</tissue>
    </source>
</reference>
<proteinExistence type="predicted"/>
<evidence type="ECO:0000313" key="3">
    <source>
        <dbReference type="Proteomes" id="UP000554482"/>
    </source>
</evidence>
<feature type="coiled-coil region" evidence="1">
    <location>
        <begin position="3"/>
        <end position="55"/>
    </location>
</feature>
<keyword evidence="3" id="KW-1185">Reference proteome</keyword>
<evidence type="ECO:0000313" key="2">
    <source>
        <dbReference type="EMBL" id="KAF5177269.1"/>
    </source>
</evidence>
<evidence type="ECO:0000256" key="1">
    <source>
        <dbReference type="SAM" id="Coils"/>
    </source>
</evidence>
<keyword evidence="1" id="KW-0175">Coiled coil</keyword>
<feature type="non-terminal residue" evidence="2">
    <location>
        <position position="1"/>
    </location>
</feature>
<gene>
    <name evidence="2" type="ORF">FRX31_033144</name>
</gene>
<accession>A0A7J6UXG9</accession>
<dbReference type="AlphaFoldDB" id="A0A7J6UXG9"/>
<name>A0A7J6UXG9_THATH</name>
<dbReference type="Proteomes" id="UP000554482">
    <property type="component" value="Unassembled WGS sequence"/>
</dbReference>
<feature type="non-terminal residue" evidence="2">
    <location>
        <position position="87"/>
    </location>
</feature>
<organism evidence="2 3">
    <name type="scientific">Thalictrum thalictroides</name>
    <name type="common">Rue-anemone</name>
    <name type="synonym">Anemone thalictroides</name>
    <dbReference type="NCBI Taxonomy" id="46969"/>
    <lineage>
        <taxon>Eukaryota</taxon>
        <taxon>Viridiplantae</taxon>
        <taxon>Streptophyta</taxon>
        <taxon>Embryophyta</taxon>
        <taxon>Tracheophyta</taxon>
        <taxon>Spermatophyta</taxon>
        <taxon>Magnoliopsida</taxon>
        <taxon>Ranunculales</taxon>
        <taxon>Ranunculaceae</taxon>
        <taxon>Thalictroideae</taxon>
        <taxon>Thalictrum</taxon>
    </lineage>
</organism>
<dbReference type="EMBL" id="JABWDY010041618">
    <property type="protein sequence ID" value="KAF5177269.1"/>
    <property type="molecule type" value="Genomic_DNA"/>
</dbReference>
<sequence length="87" mass="9733">ARAVTAEAKNVTLEAEITKLKGDHHTENFAHDCAMKAMREKLPKLETAIQEKDNECKAWYKDMEAKSIAAVAEKVNSEVAAFIRSRT</sequence>
<comment type="caution">
    <text evidence="2">The sequence shown here is derived from an EMBL/GenBank/DDBJ whole genome shotgun (WGS) entry which is preliminary data.</text>
</comment>